<organism evidence="1">
    <name type="scientific">marine metagenome</name>
    <dbReference type="NCBI Taxonomy" id="408172"/>
    <lineage>
        <taxon>unclassified sequences</taxon>
        <taxon>metagenomes</taxon>
        <taxon>ecological metagenomes</taxon>
    </lineage>
</organism>
<dbReference type="EMBL" id="UINC01014434">
    <property type="protein sequence ID" value="SVA61555.1"/>
    <property type="molecule type" value="Genomic_DNA"/>
</dbReference>
<proteinExistence type="predicted"/>
<gene>
    <name evidence="1" type="ORF">METZ01_LOCUS114409</name>
</gene>
<name>A0A381X9V8_9ZZZZ</name>
<feature type="non-terminal residue" evidence="1">
    <location>
        <position position="128"/>
    </location>
</feature>
<protein>
    <submittedName>
        <fullName evidence="1">Uncharacterized protein</fullName>
    </submittedName>
</protein>
<dbReference type="AlphaFoldDB" id="A0A381X9V8"/>
<reference evidence="1" key="1">
    <citation type="submission" date="2018-05" db="EMBL/GenBank/DDBJ databases">
        <authorList>
            <person name="Lanie J.A."/>
            <person name="Ng W.-L."/>
            <person name="Kazmierczak K.M."/>
            <person name="Andrzejewski T.M."/>
            <person name="Davidsen T.M."/>
            <person name="Wayne K.J."/>
            <person name="Tettelin H."/>
            <person name="Glass J.I."/>
            <person name="Rusch D."/>
            <person name="Podicherti R."/>
            <person name="Tsui H.-C.T."/>
            <person name="Winkler M.E."/>
        </authorList>
    </citation>
    <scope>NUCLEOTIDE SEQUENCE</scope>
</reference>
<evidence type="ECO:0000313" key="1">
    <source>
        <dbReference type="EMBL" id="SVA61555.1"/>
    </source>
</evidence>
<sequence length="128" mass="14708">MQILPRYLVNNQITIIANEAGLITEYRPMYQRNIQVYRNIDNVLQFRLLNSDQKPLDVSVYTPKFVAFDENNTLIIEHNGVVLPGDDSSPTRGLFSVTVTENDLLNIKQQFLSYNVYLVDADNNKVLT</sequence>
<accession>A0A381X9V8</accession>